<feature type="domain" description="OTU" evidence="3">
    <location>
        <begin position="2059"/>
        <end position="2182"/>
    </location>
</feature>
<comment type="caution">
    <text evidence="4">The sequence shown here is derived from an EMBL/GenBank/DDBJ whole genome shotgun (WGS) entry which is preliminary data.</text>
</comment>
<keyword evidence="1" id="KW-0227">DNA damage</keyword>
<keyword evidence="5" id="KW-1185">Reference proteome</keyword>
<dbReference type="Pfam" id="PF05970">
    <property type="entry name" value="PIF1"/>
    <property type="match status" value="1"/>
</dbReference>
<dbReference type="SUPFAM" id="SSF56219">
    <property type="entry name" value="DNase I-like"/>
    <property type="match status" value="1"/>
</dbReference>
<dbReference type="InterPro" id="IPR010285">
    <property type="entry name" value="DNA_helicase_pif1-like_DEAD"/>
</dbReference>
<evidence type="ECO:0000313" key="4">
    <source>
        <dbReference type="EMBL" id="GBN04458.1"/>
    </source>
</evidence>
<dbReference type="Proteomes" id="UP000499080">
    <property type="component" value="Unassembled WGS sequence"/>
</dbReference>
<comment type="cofactor">
    <cofactor evidence="1">
        <name>Mg(2+)</name>
        <dbReference type="ChEBI" id="CHEBI:18420"/>
    </cofactor>
</comment>
<evidence type="ECO:0000313" key="5">
    <source>
        <dbReference type="Proteomes" id="UP000499080"/>
    </source>
</evidence>
<dbReference type="GO" id="GO:0016887">
    <property type="term" value="F:ATP hydrolysis activity"/>
    <property type="evidence" value="ECO:0007669"/>
    <property type="project" value="RHEA"/>
</dbReference>
<dbReference type="GO" id="GO:0043139">
    <property type="term" value="F:5'-3' DNA helicase activity"/>
    <property type="evidence" value="ECO:0007669"/>
    <property type="project" value="UniProtKB-EC"/>
</dbReference>
<protein>
    <recommendedName>
        <fullName evidence="1">ATP-dependent DNA helicase</fullName>
        <ecNumber evidence="1">5.6.2.3</ecNumber>
    </recommendedName>
</protein>
<dbReference type="Gene3D" id="3.60.10.10">
    <property type="entry name" value="Endonuclease/exonuclease/phosphatase"/>
    <property type="match status" value="1"/>
</dbReference>
<dbReference type="PANTHER" id="PTHR47642:SF8">
    <property type="entry name" value="ATP-DEPENDENT DNA HELICASE"/>
    <property type="match status" value="1"/>
</dbReference>
<dbReference type="InterPro" id="IPR003323">
    <property type="entry name" value="OTU_dom"/>
</dbReference>
<keyword evidence="1" id="KW-0547">Nucleotide-binding</keyword>
<organism evidence="4 5">
    <name type="scientific">Araneus ventricosus</name>
    <name type="common">Orbweaver spider</name>
    <name type="synonym">Epeira ventricosa</name>
    <dbReference type="NCBI Taxonomy" id="182803"/>
    <lineage>
        <taxon>Eukaryota</taxon>
        <taxon>Metazoa</taxon>
        <taxon>Ecdysozoa</taxon>
        <taxon>Arthropoda</taxon>
        <taxon>Chelicerata</taxon>
        <taxon>Arachnida</taxon>
        <taxon>Araneae</taxon>
        <taxon>Araneomorphae</taxon>
        <taxon>Entelegynae</taxon>
        <taxon>Araneoidea</taxon>
        <taxon>Araneidae</taxon>
        <taxon>Araneus</taxon>
    </lineage>
</organism>
<dbReference type="Pfam" id="PF20209">
    <property type="entry name" value="DUF6570"/>
    <property type="match status" value="1"/>
</dbReference>
<dbReference type="GO" id="GO:0006310">
    <property type="term" value="P:DNA recombination"/>
    <property type="evidence" value="ECO:0007669"/>
    <property type="project" value="UniProtKB-KW"/>
</dbReference>
<dbReference type="PANTHER" id="PTHR47642">
    <property type="entry name" value="ATP-DEPENDENT DNA HELICASE"/>
    <property type="match status" value="1"/>
</dbReference>
<dbReference type="Pfam" id="PF03372">
    <property type="entry name" value="Exo_endo_phos"/>
    <property type="match status" value="1"/>
</dbReference>
<evidence type="ECO:0000256" key="1">
    <source>
        <dbReference type="RuleBase" id="RU363044"/>
    </source>
</evidence>
<dbReference type="Gene3D" id="3.90.70.80">
    <property type="match status" value="1"/>
</dbReference>
<feature type="compositionally biased region" description="Basic and acidic residues" evidence="2">
    <location>
        <begin position="77"/>
        <end position="92"/>
    </location>
</feature>
<dbReference type="InterPro" id="IPR025476">
    <property type="entry name" value="Helitron_helicase-like"/>
</dbReference>
<dbReference type="PROSITE" id="PS50802">
    <property type="entry name" value="OTU"/>
    <property type="match status" value="1"/>
</dbReference>
<dbReference type="Gene3D" id="3.40.50.300">
    <property type="entry name" value="P-loop containing nucleotide triphosphate hydrolases"/>
    <property type="match status" value="1"/>
</dbReference>
<dbReference type="InterPro" id="IPR046700">
    <property type="entry name" value="DUF6570"/>
</dbReference>
<keyword evidence="1" id="KW-0067">ATP-binding</keyword>
<comment type="catalytic activity">
    <reaction evidence="1">
        <text>ATP + H2O = ADP + phosphate + H(+)</text>
        <dbReference type="Rhea" id="RHEA:13065"/>
        <dbReference type="ChEBI" id="CHEBI:15377"/>
        <dbReference type="ChEBI" id="CHEBI:15378"/>
        <dbReference type="ChEBI" id="CHEBI:30616"/>
        <dbReference type="ChEBI" id="CHEBI:43474"/>
        <dbReference type="ChEBI" id="CHEBI:456216"/>
        <dbReference type="EC" id="5.6.2.3"/>
    </reaction>
</comment>
<feature type="region of interest" description="Disordered" evidence="2">
    <location>
        <begin position="65"/>
        <end position="104"/>
    </location>
</feature>
<dbReference type="SUPFAM" id="SSF52540">
    <property type="entry name" value="P-loop containing nucleoside triphosphate hydrolases"/>
    <property type="match status" value="2"/>
</dbReference>
<feature type="region of interest" description="Disordered" evidence="2">
    <location>
        <begin position="156"/>
        <end position="190"/>
    </location>
</feature>
<dbReference type="InterPro" id="IPR036691">
    <property type="entry name" value="Endo/exonu/phosph_ase_sf"/>
</dbReference>
<dbReference type="Pfam" id="PF14214">
    <property type="entry name" value="Helitron_like_N"/>
    <property type="match status" value="1"/>
</dbReference>
<keyword evidence="1" id="KW-0234">DNA repair</keyword>
<dbReference type="GO" id="GO:0005524">
    <property type="term" value="F:ATP binding"/>
    <property type="evidence" value="ECO:0007669"/>
    <property type="project" value="UniProtKB-KW"/>
</dbReference>
<keyword evidence="1" id="KW-0378">Hydrolase</keyword>
<dbReference type="InterPro" id="IPR027417">
    <property type="entry name" value="P-loop_NTPase"/>
</dbReference>
<name>A0A4Y2KQC7_ARAVE</name>
<sequence>MPKLKRKSAQQQQNLRRDAMRSLRNKKGDAQLLLDSIKEHSHLMNKNANLLRQKNYLSKLENRLLHNQRNQSSQNKRLSESQRREEHNERLKTAQRRRLSSPEKRALHLEKLKEAQRIRLSNPQKRVLHCKRLLEAKSGRLSSPNKRVIYLKKLQEGQNKRLSSPSKRAVHRKRLQEGQHKRLSSPSKRAVHRKRLQEGQHMRLSSPSKRAVHRKRLLDGQKKRLLDPVSRRKHCQLLLNNQRRRLLDPAGHIIHISRVLSSKLQREEERDKKFRKKLFENFIKEKKEGPSHTCHSCNRLWFRTSVKWVNIGNLNVKALVEACGSVEGDQVCLCSNCNNYIKQKKLPKYSLAREGLKFPNVPDAIKSLTDLEERFVCPRIPFMTIRAAISDQQYLVKGRAINVPTNVSTSVNVLPRNADNTLILPVVFRRKKIHKTNVAFENVRPHVIKAAAECLSNSPLYQYFNIELSSQATMNNGVFKTSQCPVIDEVLAESFVHVDDFAQAPANHNEEMEEEEETEPVNVADDITMLTNAIVFAPGEGNKPESLFAEYVEAQSFVKIYAGELIKQPGGMSYQDWVKSEIMRDDRRCAKIAKLFFSALKLRNSKVTSSISFCLRKSKSKKKLNAQDALNEANLKELEMHDSGFRAFAADRGAPAFWELKKKELFAMLRQIGPPTFFLTMSPSETRWLELIVILKRVVDGEIITEENANSISYPERVRLVKTDPVTVARYFEYRMRRLFNLLKHKNSIFRENELVDFYVRTEFQQRGSPHLHCLLWLKNAPIFKEDNQNEDVKEFIDKYVFCSSLLPTSHVQLQTHKHTFTCRKGQKKNRGEKCRFDIPFFPVSETTILSPLSDDVPEKKSLKKKRNEIQQKLFWIQKRQEIVTLDQLLQEFNVTYHEYVNVIRSGLKRVTVFLKRSPHECMINFYNPELLMLHEANMDLQFITDMYACATYVLNYLNKSNSGMSKLLREAASEIRQGNRSIKDQLRMLGNTFLNASEFSAQEAVYYILALPLSNCSRQCTFINSNAPLKRVAVMKSKKELEKLPPMSTDIYVKNIIDDYYPMRPTALENLCLADFVAWYEFSKILKRPGARKEDRNDSFDVNSDDEIDEVQSIYLELIDKSGYVRKRGRAKIIRFVNYDEHHEEYVRENVMLFLPWRDEVRMMESSDYIFKENLDLLKENRAKYVHNEDILNVLNDAEKMQISGATDDENQTAENLRVFAELDSQIAAACDKDIDMLVPTEDDPNRADDIVLPIPRMISNDEYSAIISTMNLKQREFLLHVLHCFKEEKLPLYYCVLGGAGVGKSRLINALTQTILRHLNMSTAQLDSIKVLLCAPTGKAAYGIKGTTLHSAFVLPVNQCSTDLKPLSNATRNTLWSKMRDTRLIIIDEISMVGSRMIQQVDLRLKQIFQTSQPFAGMSLIVFGDFNQLPPVGDRYIFQPNSNKVYADFCGNPLWELFHSYYLTEIMRQKDDQKFAMALNNLAKGVLNETEIKLFKDREVDASAIPRKAIRLFRSNAKVDAFNDKIIQLDNKKITAEAIDKVTGQPNDNVKNRLLKAARDATARECQGLPYNLNLSLNVKYMITVNVNVEDGLVNGAVGILKYVDKTESSVRRIWMLFPEEAVGKEKRREVRHKDNTSWTAVEQVVRTIKPFKSPYSVVRKQFPVVAAEAITIYKSQGGTYENVAVELSPGLKRTELYVALSRCTKLSGLYLTGKFVPPTAPSPTDKIETEMRNLSEKAVVFSCVFPSMFANVSNIVYQNVQSLLKSTHWADLLNFMHLYQPSFFIAAETWTLQEDDIDVEGYRTVLRMDCEKRRHAFGLAFYTKESAAVLYTYFNEKDGQSCCLTAVLCNEIAVCSGYKPPSTPYLQVEYDFEQAINAALCASNKVIVLGDFNLDVHSKPVHRFYKYLLQRGFKNQLTESKSTTNANTGIDCVFSTFDHFADVMETIYSHHKALLVVPAQNNRPGKSTTGERRTETEINRRQSITKKNISNTNSHDSKIESIATVGKVLYQRLTSSASLRRKDVTNFKKFATFVRQSSYRGKTTSTLLPQSLASEFEAIPTTGDGNCFYNAISLLVSATEELMLGLRALLAYHIDINAEFIKQVSETFGSIDATKEKILRIGRFAEFEEVLLMSYVLKRTINIYTGDENSMRFTPCTGANELHIYIDLHAEHYTALVPLQVRSTSLPRTVQSLPNINTFISL</sequence>
<dbReference type="CDD" id="cd22744">
    <property type="entry name" value="OTU"/>
    <property type="match status" value="1"/>
</dbReference>
<dbReference type="EMBL" id="BGPR01004885">
    <property type="protein sequence ID" value="GBN04458.1"/>
    <property type="molecule type" value="Genomic_DNA"/>
</dbReference>
<accession>A0A4Y2KQC7</accession>
<keyword evidence="1 4" id="KW-0347">Helicase</keyword>
<evidence type="ECO:0000256" key="2">
    <source>
        <dbReference type="SAM" id="MobiDB-lite"/>
    </source>
</evidence>
<comment type="similarity">
    <text evidence="1">Belongs to the helicase family.</text>
</comment>
<reference evidence="4 5" key="1">
    <citation type="journal article" date="2019" name="Sci. Rep.">
        <title>Orb-weaving spider Araneus ventricosus genome elucidates the spidroin gene catalogue.</title>
        <authorList>
            <person name="Kono N."/>
            <person name="Nakamura H."/>
            <person name="Ohtoshi R."/>
            <person name="Moran D.A.P."/>
            <person name="Shinohara A."/>
            <person name="Yoshida Y."/>
            <person name="Fujiwara M."/>
            <person name="Mori M."/>
            <person name="Tomita M."/>
            <person name="Arakawa K."/>
        </authorList>
    </citation>
    <scope>NUCLEOTIDE SEQUENCE [LARGE SCALE GENOMIC DNA]</scope>
</reference>
<proteinExistence type="inferred from homology"/>
<dbReference type="InterPro" id="IPR005135">
    <property type="entry name" value="Endo/exonuclease/phosphatase"/>
</dbReference>
<feature type="compositionally biased region" description="Polar residues" evidence="2">
    <location>
        <begin position="65"/>
        <end position="76"/>
    </location>
</feature>
<dbReference type="GO" id="GO:0006281">
    <property type="term" value="P:DNA repair"/>
    <property type="evidence" value="ECO:0007669"/>
    <property type="project" value="UniProtKB-KW"/>
</dbReference>
<dbReference type="GO" id="GO:0000723">
    <property type="term" value="P:telomere maintenance"/>
    <property type="evidence" value="ECO:0007669"/>
    <property type="project" value="InterPro"/>
</dbReference>
<keyword evidence="1" id="KW-0233">DNA recombination</keyword>
<evidence type="ECO:0000259" key="3">
    <source>
        <dbReference type="PROSITE" id="PS50802"/>
    </source>
</evidence>
<dbReference type="CDD" id="cd18809">
    <property type="entry name" value="SF1_C_RecD"/>
    <property type="match status" value="1"/>
</dbReference>
<dbReference type="EC" id="5.6.2.3" evidence="1"/>
<dbReference type="InterPro" id="IPR051055">
    <property type="entry name" value="PIF1_helicase"/>
</dbReference>
<dbReference type="OrthoDB" id="6436088at2759"/>
<gene>
    <name evidence="4" type="primary">pfh1_2</name>
    <name evidence="4" type="ORF">AVEN_59083_1</name>
</gene>